<protein>
    <recommendedName>
        <fullName evidence="8">ABC3 transporter permease C-terminal domain-containing protein</fullName>
    </recommendedName>
</protein>
<dbReference type="InterPro" id="IPR050250">
    <property type="entry name" value="Macrolide_Exporter_MacB"/>
</dbReference>
<evidence type="ECO:0000256" key="2">
    <source>
        <dbReference type="ARBA" id="ARBA00022475"/>
    </source>
</evidence>
<dbReference type="Pfam" id="PF02687">
    <property type="entry name" value="FtsX"/>
    <property type="match status" value="1"/>
</dbReference>
<evidence type="ECO:0000259" key="8">
    <source>
        <dbReference type="Pfam" id="PF02687"/>
    </source>
</evidence>
<feature type="transmembrane region" description="Helical" evidence="7">
    <location>
        <begin position="18"/>
        <end position="36"/>
    </location>
</feature>
<reference evidence="9 10" key="1">
    <citation type="submission" date="2018-03" db="EMBL/GenBank/DDBJ databases">
        <title>The uncultured portion of the human microbiome is neutrally assembled.</title>
        <authorList>
            <person name="Jeraldo P."/>
            <person name="Boardman L."/>
            <person name="White B.A."/>
            <person name="Nelson H."/>
            <person name="Goldenfeld N."/>
            <person name="Chia N."/>
        </authorList>
    </citation>
    <scope>NUCLEOTIDE SEQUENCE [LARGE SCALE GENOMIC DNA]</scope>
    <source>
        <strain evidence="9">CIM:MAG 903</strain>
    </source>
</reference>
<accession>A0A316MID9</accession>
<dbReference type="InterPro" id="IPR003838">
    <property type="entry name" value="ABC3_permease_C"/>
</dbReference>
<organism evidence="9 10">
    <name type="scientific">Clostridium cadaveris</name>
    <dbReference type="NCBI Taxonomy" id="1529"/>
    <lineage>
        <taxon>Bacteria</taxon>
        <taxon>Bacillati</taxon>
        <taxon>Bacillota</taxon>
        <taxon>Clostridia</taxon>
        <taxon>Eubacteriales</taxon>
        <taxon>Clostridiaceae</taxon>
        <taxon>Clostridium</taxon>
    </lineage>
</organism>
<evidence type="ECO:0000256" key="7">
    <source>
        <dbReference type="SAM" id="Phobius"/>
    </source>
</evidence>
<dbReference type="PANTHER" id="PTHR30572:SF4">
    <property type="entry name" value="ABC TRANSPORTER PERMEASE YTRF"/>
    <property type="match status" value="1"/>
</dbReference>
<evidence type="ECO:0000256" key="6">
    <source>
        <dbReference type="ARBA" id="ARBA00038076"/>
    </source>
</evidence>
<sequence length="427" mass="49281">MCDVKIFKYAYLNISKKMLINFIIMIQAAAICFLFYSVMDVNKKISDEADKILNVFNGKKAWYMKNSGEFHYRFFDGTITPDRILEAYKTVKEGDFIHFYLDDDFSMMKKFKNMDNFIANPSSKVIDGEEYLAVKGFNIDKDMNKQFKMKFISGNRFEDKDFETIQDVMPVILGYDYNGKYKTGDTITYFDYVTSKIKKYIVRGILEEDTSLLYKINTNASFLNLNSSIVKPFIDLDKLPKSELMTTYNTQVFNFFNTSYFLFDASKSDEEIKSIVDDINNKFSELKIGKQEITTADKYLALNKEMLLAQKKNSETLSIIVTLFLSIGITSSMMYSIKREKSQIGVHILSGATLNDVSLTLFIQNFMIMCIGGIASFGFIKAKYSTINYKFIIYILIIMFVIDIIISIIPIKTIKKLNVNELIRSGE</sequence>
<dbReference type="AlphaFoldDB" id="A0A316MID9"/>
<comment type="caution">
    <text evidence="9">The sequence shown here is derived from an EMBL/GenBank/DDBJ whole genome shotgun (WGS) entry which is preliminary data.</text>
</comment>
<dbReference type="GO" id="GO:0022857">
    <property type="term" value="F:transmembrane transporter activity"/>
    <property type="evidence" value="ECO:0007669"/>
    <property type="project" value="TreeGrafter"/>
</dbReference>
<feature type="transmembrane region" description="Helical" evidence="7">
    <location>
        <begin position="316"/>
        <end position="337"/>
    </location>
</feature>
<evidence type="ECO:0000313" key="9">
    <source>
        <dbReference type="EMBL" id="PWL52220.1"/>
    </source>
</evidence>
<dbReference type="Proteomes" id="UP000246114">
    <property type="component" value="Unassembled WGS sequence"/>
</dbReference>
<dbReference type="EMBL" id="QAMZ01000051">
    <property type="protein sequence ID" value="PWL52220.1"/>
    <property type="molecule type" value="Genomic_DNA"/>
</dbReference>
<keyword evidence="3 7" id="KW-0812">Transmembrane</keyword>
<feature type="transmembrane region" description="Helical" evidence="7">
    <location>
        <begin position="391"/>
        <end position="411"/>
    </location>
</feature>
<keyword evidence="5 7" id="KW-0472">Membrane</keyword>
<dbReference type="GO" id="GO:0005886">
    <property type="term" value="C:plasma membrane"/>
    <property type="evidence" value="ECO:0007669"/>
    <property type="project" value="UniProtKB-SubCell"/>
</dbReference>
<dbReference type="PANTHER" id="PTHR30572">
    <property type="entry name" value="MEMBRANE COMPONENT OF TRANSPORTER-RELATED"/>
    <property type="match status" value="1"/>
</dbReference>
<evidence type="ECO:0000256" key="3">
    <source>
        <dbReference type="ARBA" id="ARBA00022692"/>
    </source>
</evidence>
<evidence type="ECO:0000256" key="5">
    <source>
        <dbReference type="ARBA" id="ARBA00023136"/>
    </source>
</evidence>
<evidence type="ECO:0000256" key="1">
    <source>
        <dbReference type="ARBA" id="ARBA00004651"/>
    </source>
</evidence>
<feature type="transmembrane region" description="Helical" evidence="7">
    <location>
        <begin position="357"/>
        <end position="379"/>
    </location>
</feature>
<comment type="subcellular location">
    <subcellularLocation>
        <location evidence="1">Cell membrane</location>
        <topology evidence="1">Multi-pass membrane protein</topology>
    </subcellularLocation>
</comment>
<gene>
    <name evidence="9" type="ORF">DBY38_11640</name>
</gene>
<evidence type="ECO:0000256" key="4">
    <source>
        <dbReference type="ARBA" id="ARBA00022989"/>
    </source>
</evidence>
<name>A0A316MID9_9CLOT</name>
<comment type="similarity">
    <text evidence="6">Belongs to the ABC-4 integral membrane protein family.</text>
</comment>
<keyword evidence="4 7" id="KW-1133">Transmembrane helix</keyword>
<feature type="domain" description="ABC3 transporter permease C-terminal" evidence="8">
    <location>
        <begin position="317"/>
        <end position="418"/>
    </location>
</feature>
<keyword evidence="2" id="KW-1003">Cell membrane</keyword>
<proteinExistence type="inferred from homology"/>
<evidence type="ECO:0000313" key="10">
    <source>
        <dbReference type="Proteomes" id="UP000246114"/>
    </source>
</evidence>